<evidence type="ECO:0008006" key="4">
    <source>
        <dbReference type="Google" id="ProtNLM"/>
    </source>
</evidence>
<dbReference type="RefSeq" id="WP_014178903.1">
    <property type="nucleotide sequence ID" value="NC_016582.1"/>
</dbReference>
<name>D7BSD4_STRBB</name>
<keyword evidence="1" id="KW-0732">Signal</keyword>
<feature type="chain" id="PRO_5039527250" description="Secreted protein" evidence="1">
    <location>
        <begin position="31"/>
        <end position="114"/>
    </location>
</feature>
<dbReference type="KEGG" id="sbh:SBI_06332"/>
<reference evidence="2 3" key="1">
    <citation type="journal article" date="2010" name="J. Bacteriol.">
        <title>Genome sequence of the milbemycin-producing bacterium Streptomyces bingchenggensis.</title>
        <authorList>
            <person name="Wang X.J."/>
            <person name="Yan Y.J."/>
            <person name="Zhang B."/>
            <person name="An J."/>
            <person name="Wang J.J."/>
            <person name="Tian J."/>
            <person name="Jiang L."/>
            <person name="Chen Y.H."/>
            <person name="Huang S.X."/>
            <person name="Yin M."/>
            <person name="Zhang J."/>
            <person name="Gao A.L."/>
            <person name="Liu C.X."/>
            <person name="Zhu Z.X."/>
            <person name="Xiang W.S."/>
        </authorList>
    </citation>
    <scope>NUCLEOTIDE SEQUENCE [LARGE SCALE GENOMIC DNA]</scope>
    <source>
        <strain evidence="2 3">BCW-1</strain>
    </source>
</reference>
<dbReference type="HOGENOM" id="CLU_2119657_0_0_11"/>
<evidence type="ECO:0000256" key="1">
    <source>
        <dbReference type="SAM" id="SignalP"/>
    </source>
</evidence>
<protein>
    <recommendedName>
        <fullName evidence="4">Secreted protein</fullName>
    </recommendedName>
</protein>
<feature type="signal peptide" evidence="1">
    <location>
        <begin position="1"/>
        <end position="30"/>
    </location>
</feature>
<accession>D7BSD4</accession>
<gene>
    <name evidence="2" type="ordered locus">SBI_06332</name>
</gene>
<keyword evidence="3" id="KW-1185">Reference proteome</keyword>
<evidence type="ECO:0000313" key="3">
    <source>
        <dbReference type="Proteomes" id="UP000000377"/>
    </source>
</evidence>
<dbReference type="EMBL" id="CP002047">
    <property type="protein sequence ID" value="ADI09452.1"/>
    <property type="molecule type" value="Genomic_DNA"/>
</dbReference>
<proteinExistence type="predicted"/>
<dbReference type="Proteomes" id="UP000000377">
    <property type="component" value="Chromosome"/>
</dbReference>
<dbReference type="PATRIC" id="fig|749414.3.peg.6523"/>
<organism evidence="2 3">
    <name type="scientific">Streptomyces bingchenggensis (strain BCW-1)</name>
    <dbReference type="NCBI Taxonomy" id="749414"/>
    <lineage>
        <taxon>Bacteria</taxon>
        <taxon>Bacillati</taxon>
        <taxon>Actinomycetota</taxon>
        <taxon>Actinomycetes</taxon>
        <taxon>Kitasatosporales</taxon>
        <taxon>Streptomycetaceae</taxon>
        <taxon>Streptomyces</taxon>
    </lineage>
</organism>
<evidence type="ECO:0000313" key="2">
    <source>
        <dbReference type="EMBL" id="ADI09452.1"/>
    </source>
</evidence>
<sequence length="114" mass="12169">MLKNTRIRRTVTTPVLGVLLVGLFSLGAGATASASEAGTMAHPTGCSYEKPGSWGTVARCTSNNGGSYRAIALCKDPENGRVEDFYGTWKKTGFSYAYCQGDYLAYTPGIETRV</sequence>
<dbReference type="AlphaFoldDB" id="D7BSD4"/>